<proteinExistence type="predicted"/>
<reference evidence="1" key="1">
    <citation type="submission" date="2022-01" db="EMBL/GenBank/DDBJ databases">
        <authorList>
            <person name="King R."/>
        </authorList>
    </citation>
    <scope>NUCLEOTIDE SEQUENCE</scope>
</reference>
<accession>A0A9N9RPG5</accession>
<evidence type="ECO:0000313" key="1">
    <source>
        <dbReference type="EMBL" id="CAG9800678.1"/>
    </source>
</evidence>
<protein>
    <recommendedName>
        <fullName evidence="3">DUF4806 domain-containing protein</fullName>
    </recommendedName>
</protein>
<dbReference type="AlphaFoldDB" id="A0A9N9RPG5"/>
<dbReference type="EMBL" id="OU895877">
    <property type="protein sequence ID" value="CAG9800678.1"/>
    <property type="molecule type" value="Genomic_DNA"/>
</dbReference>
<gene>
    <name evidence="1" type="ORF">CHIRRI_LOCUS3617</name>
</gene>
<dbReference type="OrthoDB" id="10480390at2759"/>
<keyword evidence="2" id="KW-1185">Reference proteome</keyword>
<organism evidence="1 2">
    <name type="scientific">Chironomus riparius</name>
    <dbReference type="NCBI Taxonomy" id="315576"/>
    <lineage>
        <taxon>Eukaryota</taxon>
        <taxon>Metazoa</taxon>
        <taxon>Ecdysozoa</taxon>
        <taxon>Arthropoda</taxon>
        <taxon>Hexapoda</taxon>
        <taxon>Insecta</taxon>
        <taxon>Pterygota</taxon>
        <taxon>Neoptera</taxon>
        <taxon>Endopterygota</taxon>
        <taxon>Diptera</taxon>
        <taxon>Nematocera</taxon>
        <taxon>Chironomoidea</taxon>
        <taxon>Chironomidae</taxon>
        <taxon>Chironominae</taxon>
        <taxon>Chironomus</taxon>
    </lineage>
</organism>
<evidence type="ECO:0000313" key="2">
    <source>
        <dbReference type="Proteomes" id="UP001153620"/>
    </source>
</evidence>
<evidence type="ECO:0008006" key="3">
    <source>
        <dbReference type="Google" id="ProtNLM"/>
    </source>
</evidence>
<name>A0A9N9RPG5_9DIPT</name>
<dbReference type="Proteomes" id="UP001153620">
    <property type="component" value="Chromosome 1"/>
</dbReference>
<reference evidence="1" key="2">
    <citation type="submission" date="2022-10" db="EMBL/GenBank/DDBJ databases">
        <authorList>
            <consortium name="ENA_rothamsted_submissions"/>
            <consortium name="culmorum"/>
            <person name="King R."/>
        </authorList>
    </citation>
    <scope>NUCLEOTIDE SEQUENCE</scope>
</reference>
<sequence length="278" mass="32516">MTSEKNAIINKQTSDLIIFQDQIQKIKRSSMSEIDESLPKKIKLEKTFTDPLVEECMIDESSTSDIKRYIREQVKISERKILLKMDRIERKLNQLLALNGSNVDSDSDEKPDISGDIIEEYVNYELEENDELEQGHGQIDEFSSLIFPIADEGTFDWFMLKLKDEEYRSILVNKRWTLTRNVGTRSFNVSVKDFLRMHFDLSVCIKYSVSGFGSRGSKKKKVDSKTLTFYVYECFNKSQPNIYTMDDVTKAITQFWGRSQDTYTKMHDRALKRELINN</sequence>